<feature type="transmembrane region" description="Helical" evidence="1">
    <location>
        <begin position="12"/>
        <end position="32"/>
    </location>
</feature>
<dbReference type="PATRIC" id="fig|1429043.3.peg.282"/>
<feature type="transmembrane region" description="Helical" evidence="1">
    <location>
        <begin position="155"/>
        <end position="174"/>
    </location>
</feature>
<evidence type="ECO:0000256" key="1">
    <source>
        <dbReference type="SAM" id="Phobius"/>
    </source>
</evidence>
<feature type="transmembrane region" description="Helical" evidence="1">
    <location>
        <begin position="223"/>
        <end position="240"/>
    </location>
</feature>
<name>A0A0D2GMQ4_9BACT</name>
<dbReference type="InParanoid" id="A0A0D2GMQ4"/>
<evidence type="ECO:0000313" key="2">
    <source>
        <dbReference type="EMBL" id="KIX15927.1"/>
    </source>
</evidence>
<dbReference type="AlphaFoldDB" id="A0A0D2GMQ4"/>
<keyword evidence="1" id="KW-1133">Transmembrane helix</keyword>
<feature type="transmembrane region" description="Helical" evidence="1">
    <location>
        <begin position="194"/>
        <end position="217"/>
    </location>
</feature>
<reference evidence="2 3" key="1">
    <citation type="submission" date="2013-11" db="EMBL/GenBank/DDBJ databases">
        <title>Metagenomic analysis of a methanogenic consortium involved in long chain n-alkane degradation.</title>
        <authorList>
            <person name="Davidova I.A."/>
            <person name="Callaghan A.V."/>
            <person name="Wawrik B."/>
            <person name="Pruitt S."/>
            <person name="Marks C."/>
            <person name="Duncan K.E."/>
            <person name="Suflita J.M."/>
        </authorList>
    </citation>
    <scope>NUCLEOTIDE SEQUENCE [LARGE SCALE GENOMIC DNA]</scope>
    <source>
        <strain evidence="2 3">SPR</strain>
    </source>
</reference>
<keyword evidence="3" id="KW-1185">Reference proteome</keyword>
<evidence type="ECO:0000313" key="3">
    <source>
        <dbReference type="Proteomes" id="UP000032233"/>
    </source>
</evidence>
<dbReference type="EMBL" id="AZAC01000001">
    <property type="protein sequence ID" value="KIX15927.1"/>
    <property type="molecule type" value="Genomic_DNA"/>
</dbReference>
<accession>A0A0D2GMQ4</accession>
<feature type="transmembrane region" description="Helical" evidence="1">
    <location>
        <begin position="115"/>
        <end position="135"/>
    </location>
</feature>
<dbReference type="RefSeq" id="WP_197281913.1">
    <property type="nucleotide sequence ID" value="NZ_AZAC01000001.1"/>
</dbReference>
<dbReference type="Proteomes" id="UP000032233">
    <property type="component" value="Unassembled WGS sequence"/>
</dbReference>
<proteinExistence type="predicted"/>
<protein>
    <submittedName>
        <fullName evidence="2">Uncharacterized protein</fullName>
    </submittedName>
</protein>
<organism evidence="2 3">
    <name type="scientific">Dethiosulfatarculus sandiegensis</name>
    <dbReference type="NCBI Taxonomy" id="1429043"/>
    <lineage>
        <taxon>Bacteria</taxon>
        <taxon>Pseudomonadati</taxon>
        <taxon>Thermodesulfobacteriota</taxon>
        <taxon>Desulfarculia</taxon>
        <taxon>Desulfarculales</taxon>
        <taxon>Desulfarculaceae</taxon>
        <taxon>Dethiosulfatarculus</taxon>
    </lineage>
</organism>
<keyword evidence="1" id="KW-0472">Membrane</keyword>
<keyword evidence="1" id="KW-0812">Transmembrane</keyword>
<feature type="transmembrane region" description="Helical" evidence="1">
    <location>
        <begin position="82"/>
        <end position="103"/>
    </location>
</feature>
<comment type="caution">
    <text evidence="2">The sequence shown here is derived from an EMBL/GenBank/DDBJ whole genome shotgun (WGS) entry which is preliminary data.</text>
</comment>
<gene>
    <name evidence="2" type="ORF">X474_01325</name>
</gene>
<sequence length="249" mass="28370">MSAFKKSREAAGYLFMVLITFALLQSAVVVMHEFTHSTVAWLFGDMSSPFAIVWGNPLMMTGWDEGVAYSHLFPSGHNPVEAIIGASPLVVHTLIVTLGILLLQKKRIIRHKRQFHVLFWFVIANFMELIAYIVMRPFATGGDTGHFNRGLGLSPWILFVFGTLLIMVGLYAIFKRILPQMYDLFAQGNRFTEWMIFFLTSFFLFLWGSGIRVVFYIYPDPQWMFGLIGFVAFGIVLIGFNPSKYDPNV</sequence>